<keyword evidence="5 10" id="KW-0297">G-protein coupled receptor</keyword>
<evidence type="ECO:0000256" key="8">
    <source>
        <dbReference type="ARBA" id="ARBA00023180"/>
    </source>
</evidence>
<evidence type="ECO:0000256" key="5">
    <source>
        <dbReference type="ARBA" id="ARBA00023040"/>
    </source>
</evidence>
<evidence type="ECO:0000256" key="10">
    <source>
        <dbReference type="RuleBase" id="RU046427"/>
    </source>
</evidence>
<dbReference type="STRING" id="610380.E2BCD0"/>
<dbReference type="FunCoup" id="E2BCD0">
    <property type="interactions" value="130"/>
</dbReference>
<dbReference type="Pfam" id="PF00001">
    <property type="entry name" value="7tm_1"/>
    <property type="match status" value="1"/>
</dbReference>
<keyword evidence="8 10" id="KW-0325">Glycoprotein</keyword>
<feature type="transmembrane region" description="Helical" evidence="10">
    <location>
        <begin position="170"/>
        <end position="192"/>
    </location>
</feature>
<keyword evidence="9 10" id="KW-0807">Transducer</keyword>
<dbReference type="GO" id="GO:0032870">
    <property type="term" value="P:cellular response to hormone stimulus"/>
    <property type="evidence" value="ECO:0007669"/>
    <property type="project" value="TreeGrafter"/>
</dbReference>
<dbReference type="GO" id="GO:0097003">
    <property type="term" value="F:adipokinetic hormone receptor activity"/>
    <property type="evidence" value="ECO:0007669"/>
    <property type="project" value="TreeGrafter"/>
</dbReference>
<dbReference type="PROSITE" id="PS00237">
    <property type="entry name" value="G_PROTEIN_RECEP_F1_1"/>
    <property type="match status" value="1"/>
</dbReference>
<dbReference type="Gene3D" id="1.20.1070.10">
    <property type="entry name" value="Rhodopsin 7-helix transmembrane proteins"/>
    <property type="match status" value="1"/>
</dbReference>
<evidence type="ECO:0000256" key="4">
    <source>
        <dbReference type="ARBA" id="ARBA00022989"/>
    </source>
</evidence>
<dbReference type="GO" id="GO:0005886">
    <property type="term" value="C:plasma membrane"/>
    <property type="evidence" value="ECO:0007669"/>
    <property type="project" value="UniProtKB-SubCell"/>
</dbReference>
<dbReference type="PANTHER" id="PTHR24241:SF59">
    <property type="entry name" value="ADIPOKINETIC HORMONE RECEPTOR, ISOFORM C"/>
    <property type="match status" value="1"/>
</dbReference>
<evidence type="ECO:0000256" key="3">
    <source>
        <dbReference type="ARBA" id="ARBA00022692"/>
    </source>
</evidence>
<protein>
    <submittedName>
        <fullName evidence="12">Gonadotropin-releasing hormone II receptor</fullName>
    </submittedName>
</protein>
<keyword evidence="4 10" id="KW-1133">Transmembrane helix</keyword>
<keyword evidence="2" id="KW-1003">Cell membrane</keyword>
<keyword evidence="6 10" id="KW-0472">Membrane</keyword>
<dbReference type="PANTHER" id="PTHR24241">
    <property type="entry name" value="NEUROPEPTIDE RECEPTOR-RELATED G-PROTEIN COUPLED RECEPTOR"/>
    <property type="match status" value="1"/>
</dbReference>
<evidence type="ECO:0000256" key="9">
    <source>
        <dbReference type="ARBA" id="ARBA00023224"/>
    </source>
</evidence>
<evidence type="ECO:0000313" key="13">
    <source>
        <dbReference type="Proteomes" id="UP000008237"/>
    </source>
</evidence>
<organism evidence="13">
    <name type="scientific">Harpegnathos saltator</name>
    <name type="common">Jerdon's jumping ant</name>
    <dbReference type="NCBI Taxonomy" id="610380"/>
    <lineage>
        <taxon>Eukaryota</taxon>
        <taxon>Metazoa</taxon>
        <taxon>Ecdysozoa</taxon>
        <taxon>Arthropoda</taxon>
        <taxon>Hexapoda</taxon>
        <taxon>Insecta</taxon>
        <taxon>Pterygota</taxon>
        <taxon>Neoptera</taxon>
        <taxon>Endopterygota</taxon>
        <taxon>Hymenoptera</taxon>
        <taxon>Apocrita</taxon>
        <taxon>Aculeata</taxon>
        <taxon>Formicoidea</taxon>
        <taxon>Formicidae</taxon>
        <taxon>Ponerinae</taxon>
        <taxon>Ponerini</taxon>
        <taxon>Harpegnathos</taxon>
    </lineage>
</organism>
<dbReference type="PRINTS" id="PR00237">
    <property type="entry name" value="GPCRRHODOPSN"/>
</dbReference>
<reference evidence="12 13" key="1">
    <citation type="journal article" date="2010" name="Science">
        <title>Genomic comparison of the ants Camponotus floridanus and Harpegnathos saltator.</title>
        <authorList>
            <person name="Bonasio R."/>
            <person name="Zhang G."/>
            <person name="Ye C."/>
            <person name="Mutti N.S."/>
            <person name="Fang X."/>
            <person name="Qin N."/>
            <person name="Donahue G."/>
            <person name="Yang P."/>
            <person name="Li Q."/>
            <person name="Li C."/>
            <person name="Zhang P."/>
            <person name="Huang Z."/>
            <person name="Berger S.L."/>
            <person name="Reinberg D."/>
            <person name="Wang J."/>
            <person name="Liebig J."/>
        </authorList>
    </citation>
    <scope>NUCLEOTIDE SEQUENCE [LARGE SCALE GENOMIC DNA]</scope>
    <source>
        <strain evidence="12 13">R22 G/1</strain>
    </source>
</reference>
<dbReference type="AlphaFoldDB" id="E2BCD0"/>
<dbReference type="GO" id="GO:0005000">
    <property type="term" value="F:vasopressin receptor activity"/>
    <property type="evidence" value="ECO:0007669"/>
    <property type="project" value="InterPro"/>
</dbReference>
<keyword evidence="7 10" id="KW-0675">Receptor</keyword>
<evidence type="ECO:0000256" key="2">
    <source>
        <dbReference type="ARBA" id="ARBA00022475"/>
    </source>
</evidence>
<dbReference type="PRINTS" id="PR00896">
    <property type="entry name" value="VASOPRESSINR"/>
</dbReference>
<accession>E2BCD0</accession>
<dbReference type="InterPro" id="IPR017452">
    <property type="entry name" value="GPCR_Rhodpsn_7TM"/>
</dbReference>
<dbReference type="Proteomes" id="UP000008237">
    <property type="component" value="Unassembled WGS sequence"/>
</dbReference>
<dbReference type="EMBL" id="GL447257">
    <property type="protein sequence ID" value="EFN86666.1"/>
    <property type="molecule type" value="Genomic_DNA"/>
</dbReference>
<sequence length="256" mass="30159">MMPFEIGWSITVSWEAGDAMCRIMSFFRVFGLYLSSFVIVCISIDRYYAVMRPLQMLEIHRRGKINLMFAWLGSVLCSLPQMLVFHLEAHPKYTCYKQCITFNTFPSKMHELSYSLFVMMTMFWFPLIVIFYTYISIFVEICRRSREDRIRRSSIAFLSRARVRTLKMTITIIAVFIICWTPYYVMSIWYWADQASAREVDVRIQKALFLFACTNSCINPMIYGIFNIRQKSKAPERAATIETKITPLSLSIRLLD</sequence>
<dbReference type="InterPro" id="IPR000276">
    <property type="entry name" value="GPCR_Rhodpsn"/>
</dbReference>
<proteinExistence type="inferred from homology"/>
<comment type="caution">
    <text evidence="10">Lacks conserved residue(s) required for the propagation of feature annotation.</text>
</comment>
<dbReference type="OrthoDB" id="6435638at2759"/>
<dbReference type="GO" id="GO:0042277">
    <property type="term" value="F:peptide binding"/>
    <property type="evidence" value="ECO:0007669"/>
    <property type="project" value="TreeGrafter"/>
</dbReference>
<dbReference type="SUPFAM" id="SSF81321">
    <property type="entry name" value="Family A G protein-coupled receptor-like"/>
    <property type="match status" value="1"/>
</dbReference>
<dbReference type="PROSITE" id="PS50262">
    <property type="entry name" value="G_PROTEIN_RECEP_F1_2"/>
    <property type="match status" value="1"/>
</dbReference>
<feature type="transmembrane region" description="Helical" evidence="10">
    <location>
        <begin position="114"/>
        <end position="142"/>
    </location>
</feature>
<gene>
    <name evidence="12" type="ORF">EAI_03701</name>
</gene>
<feature type="transmembrane region" description="Helical" evidence="10">
    <location>
        <begin position="23"/>
        <end position="44"/>
    </location>
</feature>
<evidence type="ECO:0000256" key="6">
    <source>
        <dbReference type="ARBA" id="ARBA00023136"/>
    </source>
</evidence>
<comment type="similarity">
    <text evidence="10">Belongs to the G-protein coupled receptor 1 family. Vasopressin/oxytocin receptor subfamily.</text>
</comment>
<evidence type="ECO:0000313" key="12">
    <source>
        <dbReference type="EMBL" id="EFN86666.1"/>
    </source>
</evidence>
<comment type="subcellular location">
    <subcellularLocation>
        <location evidence="1 10">Cell membrane</location>
        <topology evidence="1 10">Multi-pass membrane protein</topology>
    </subcellularLocation>
</comment>
<dbReference type="InterPro" id="IPR001817">
    <property type="entry name" value="Vasoprsn_rcpt"/>
</dbReference>
<feature type="transmembrane region" description="Helical" evidence="10">
    <location>
        <begin position="65"/>
        <end position="84"/>
    </location>
</feature>
<keyword evidence="13" id="KW-1185">Reference proteome</keyword>
<evidence type="ECO:0000256" key="7">
    <source>
        <dbReference type="ARBA" id="ARBA00023170"/>
    </source>
</evidence>
<evidence type="ECO:0000256" key="1">
    <source>
        <dbReference type="ARBA" id="ARBA00004651"/>
    </source>
</evidence>
<name>E2BCD0_HARSA</name>
<keyword evidence="3 10" id="KW-0812">Transmembrane</keyword>
<evidence type="ECO:0000259" key="11">
    <source>
        <dbReference type="PROSITE" id="PS50262"/>
    </source>
</evidence>
<dbReference type="OMA" id="ILYMFAT"/>
<dbReference type="InParanoid" id="E2BCD0"/>
<feature type="domain" description="G-protein coupled receptors family 1 profile" evidence="11">
    <location>
        <begin position="1"/>
        <end position="223"/>
    </location>
</feature>
<feature type="transmembrane region" description="Helical" evidence="10">
    <location>
        <begin position="204"/>
        <end position="226"/>
    </location>
</feature>